<comment type="caution">
    <text evidence="3">The sequence shown here is derived from an EMBL/GenBank/DDBJ whole genome shotgun (WGS) entry which is preliminary data.</text>
</comment>
<reference evidence="3" key="1">
    <citation type="submission" date="2022-08" db="EMBL/GenBank/DDBJ databases">
        <authorList>
            <consortium name="DOE Joint Genome Institute"/>
            <person name="Min B."/>
            <person name="Riley R."/>
            <person name="Sierra-Patev S."/>
            <person name="Naranjo-Ortiz M."/>
            <person name="Looney B."/>
            <person name="Konkel Z."/>
            <person name="Slot J.C."/>
            <person name="Sakamoto Y."/>
            <person name="Steenwyk J.L."/>
            <person name="Rokas A."/>
            <person name="Carro J."/>
            <person name="Camarero S."/>
            <person name="Ferreira P."/>
            <person name="Molpeceres G."/>
            <person name="Ruiz-Duenas F.J."/>
            <person name="Serrano A."/>
            <person name="Henrissat B."/>
            <person name="Drula E."/>
            <person name="Hughes K.W."/>
            <person name="Mata J.L."/>
            <person name="Ishikawa N.K."/>
            <person name="Vargas-Isla R."/>
            <person name="Ushijima S."/>
            <person name="Smith C.A."/>
            <person name="Ahrendt S."/>
            <person name="Andreopoulos W."/>
            <person name="He G."/>
            <person name="Labutti K."/>
            <person name="Lipzen A."/>
            <person name="Ng V."/>
            <person name="Sandor L."/>
            <person name="Barry K."/>
            <person name="Martinez A.T."/>
            <person name="Xiao Y."/>
            <person name="Gibbons J.G."/>
            <person name="Terashima K."/>
            <person name="Hibbett D.S."/>
            <person name="Grigoriev I.V."/>
        </authorList>
    </citation>
    <scope>NUCLEOTIDE SEQUENCE</scope>
    <source>
        <strain evidence="3">TFB10827</strain>
    </source>
</reference>
<protein>
    <recommendedName>
        <fullName evidence="2">Protein kinase domain-containing protein</fullName>
    </recommendedName>
</protein>
<dbReference type="Gene3D" id="1.10.510.10">
    <property type="entry name" value="Transferase(Phosphotransferase) domain 1"/>
    <property type="match status" value="1"/>
</dbReference>
<dbReference type="PANTHER" id="PTHR38248">
    <property type="entry name" value="FUNK1 6"/>
    <property type="match status" value="1"/>
</dbReference>
<proteinExistence type="predicted"/>
<evidence type="ECO:0000259" key="2">
    <source>
        <dbReference type="PROSITE" id="PS50011"/>
    </source>
</evidence>
<evidence type="ECO:0000313" key="4">
    <source>
        <dbReference type="Proteomes" id="UP001163828"/>
    </source>
</evidence>
<feature type="compositionally biased region" description="Basic and acidic residues" evidence="1">
    <location>
        <begin position="234"/>
        <end position="261"/>
    </location>
</feature>
<sequence>MTTRERYALYTTESSINGLQQQLQADFEKRIYSDVAVKEFVHTVFDLSNEEIDEILEFKFQPDPTAIVEYRRAIETGKLEKELYTPFVKVAHDLLDSYLAEKFPGKDRSIQLYEDHGDARLSQAHTNSHTRRSLPVCPDVLSLWTSSDDPNDFAAIQSPFEFKTEKRRRLASVEEEDPFIDRPFSDSDIVARKNSNSKSSSSRRRTKSVQNPLGRRLQMKKIQKLSRKMPAIPEDLRTPETEDSGPKRKRSPEDIGGRDTFNKDEAQLASYAVKCFESSSRFFVAGIYVQHWTMILWYYDRMGAAQTVSFQFSVEDAQTLGLALNHSDAPRSGYSSFLHATDHQDPGNSLCSTTNQRFSTAPSKHLSELLLVSNKLPPKGRKGSVLRFPCSLVDDEGNEMTGFRAFVIEAIRFSYPGLIGRGTEAYLVYELLVSKPKILQQLVAKLAWCSVHRPPESKTIRKLLENAPEISRHLPDVAFACVYDSSKHLRLPRYKMLSCDEWVDQKISGVDFEKRDLVVIVMKRYQPLWSAKNLEEFKKVFVDLVECHHRAYKNGGYLHRDISETNLMIDRDGDDAVVGVLCDWDLSSTVDDDGVVRSSNATHRTGTYPFLATDLLAENPPVHLYRHDLESFFYILIWAGLHYSFDGEAAKYHVHDEVKVWMDAGRHIDARKDKKSLILGARENAKHVFDHFHPDFKPLVKQWIRPLWKLFRRAFKKADRCENPDDFDSSADSDLSRLSHVSFDNITLGGTLTFENFMDAIEEKPRTWLCPTTYY</sequence>
<feature type="compositionally biased region" description="Basic residues" evidence="1">
    <location>
        <begin position="217"/>
        <end position="227"/>
    </location>
</feature>
<dbReference type="InterPro" id="IPR011009">
    <property type="entry name" value="Kinase-like_dom_sf"/>
</dbReference>
<evidence type="ECO:0000256" key="1">
    <source>
        <dbReference type="SAM" id="MobiDB-lite"/>
    </source>
</evidence>
<dbReference type="InterPro" id="IPR040976">
    <property type="entry name" value="Pkinase_fungal"/>
</dbReference>
<feature type="region of interest" description="Disordered" evidence="1">
    <location>
        <begin position="184"/>
        <end position="261"/>
    </location>
</feature>
<dbReference type="SUPFAM" id="SSF56112">
    <property type="entry name" value="Protein kinase-like (PK-like)"/>
    <property type="match status" value="1"/>
</dbReference>
<feature type="domain" description="Protein kinase" evidence="2">
    <location>
        <begin position="413"/>
        <end position="711"/>
    </location>
</feature>
<gene>
    <name evidence="3" type="ORF">F5050DRAFT_1128803</name>
</gene>
<organism evidence="3 4">
    <name type="scientific">Lentinula boryana</name>
    <dbReference type="NCBI Taxonomy" id="40481"/>
    <lineage>
        <taxon>Eukaryota</taxon>
        <taxon>Fungi</taxon>
        <taxon>Dikarya</taxon>
        <taxon>Basidiomycota</taxon>
        <taxon>Agaricomycotina</taxon>
        <taxon>Agaricomycetes</taxon>
        <taxon>Agaricomycetidae</taxon>
        <taxon>Agaricales</taxon>
        <taxon>Marasmiineae</taxon>
        <taxon>Omphalotaceae</taxon>
        <taxon>Lentinula</taxon>
    </lineage>
</organism>
<accession>A0ABQ8QK90</accession>
<dbReference type="Pfam" id="PF17667">
    <property type="entry name" value="Pkinase_fungal"/>
    <property type="match status" value="1"/>
</dbReference>
<dbReference type="EMBL" id="MU790550">
    <property type="protein sequence ID" value="KAJ3998877.1"/>
    <property type="molecule type" value="Genomic_DNA"/>
</dbReference>
<dbReference type="InterPro" id="IPR000719">
    <property type="entry name" value="Prot_kinase_dom"/>
</dbReference>
<name>A0ABQ8QK90_9AGAR</name>
<dbReference type="PANTHER" id="PTHR38248:SF2">
    <property type="entry name" value="FUNK1 11"/>
    <property type="match status" value="1"/>
</dbReference>
<dbReference type="Proteomes" id="UP001163828">
    <property type="component" value="Unassembled WGS sequence"/>
</dbReference>
<keyword evidence="4" id="KW-1185">Reference proteome</keyword>
<evidence type="ECO:0000313" key="3">
    <source>
        <dbReference type="EMBL" id="KAJ3998877.1"/>
    </source>
</evidence>
<dbReference type="PROSITE" id="PS50011">
    <property type="entry name" value="PROTEIN_KINASE_DOM"/>
    <property type="match status" value="1"/>
</dbReference>